<organism evidence="3 4">
    <name type="scientific">Taxus chinensis</name>
    <name type="common">Chinese yew</name>
    <name type="synonym">Taxus wallichiana var. chinensis</name>
    <dbReference type="NCBI Taxonomy" id="29808"/>
    <lineage>
        <taxon>Eukaryota</taxon>
        <taxon>Viridiplantae</taxon>
        <taxon>Streptophyta</taxon>
        <taxon>Embryophyta</taxon>
        <taxon>Tracheophyta</taxon>
        <taxon>Spermatophyta</taxon>
        <taxon>Pinopsida</taxon>
        <taxon>Pinidae</taxon>
        <taxon>Conifers II</taxon>
        <taxon>Cupressales</taxon>
        <taxon>Taxaceae</taxon>
        <taxon>Taxus</taxon>
    </lineage>
</organism>
<dbReference type="PANTHER" id="PTHR10108:SF1058">
    <property type="entry name" value="METHYLTRANSFERASE PMT18-RELATED"/>
    <property type="match status" value="1"/>
</dbReference>
<dbReference type="InterPro" id="IPR004159">
    <property type="entry name" value="Put_SAM_MeTrfase"/>
</dbReference>
<comment type="similarity">
    <text evidence="2">Belongs to the methyltransferase superfamily.</text>
</comment>
<dbReference type="GO" id="GO:0008168">
    <property type="term" value="F:methyltransferase activity"/>
    <property type="evidence" value="ECO:0007669"/>
    <property type="project" value="UniProtKB-UniRule"/>
</dbReference>
<dbReference type="GO" id="GO:0005768">
    <property type="term" value="C:endosome"/>
    <property type="evidence" value="ECO:0007669"/>
    <property type="project" value="TreeGrafter"/>
</dbReference>
<dbReference type="AlphaFoldDB" id="A0AA38FZB9"/>
<name>A0AA38FZB9_TAXCH</name>
<reference evidence="3 4" key="1">
    <citation type="journal article" date="2021" name="Nat. Plants">
        <title>The Taxus genome provides insights into paclitaxel biosynthesis.</title>
        <authorList>
            <person name="Xiong X."/>
            <person name="Gou J."/>
            <person name="Liao Q."/>
            <person name="Li Y."/>
            <person name="Zhou Q."/>
            <person name="Bi G."/>
            <person name="Li C."/>
            <person name="Du R."/>
            <person name="Wang X."/>
            <person name="Sun T."/>
            <person name="Guo L."/>
            <person name="Liang H."/>
            <person name="Lu P."/>
            <person name="Wu Y."/>
            <person name="Zhang Z."/>
            <person name="Ro D.K."/>
            <person name="Shang Y."/>
            <person name="Huang S."/>
            <person name="Yan J."/>
        </authorList>
    </citation>
    <scope>NUCLEOTIDE SEQUENCE [LARGE SCALE GENOMIC DNA]</scope>
    <source>
        <strain evidence="3">Ta-2019</strain>
    </source>
</reference>
<dbReference type="EC" id="2.1.1.-" evidence="2"/>
<dbReference type="GO" id="GO:0005802">
    <property type="term" value="C:trans-Golgi network"/>
    <property type="evidence" value="ECO:0007669"/>
    <property type="project" value="TreeGrafter"/>
</dbReference>
<dbReference type="GO" id="GO:0032259">
    <property type="term" value="P:methylation"/>
    <property type="evidence" value="ECO:0007669"/>
    <property type="project" value="UniProtKB-KW"/>
</dbReference>
<dbReference type="PANTHER" id="PTHR10108">
    <property type="entry name" value="SAM-DEPENDENT METHYLTRANSFERASE"/>
    <property type="match status" value="1"/>
</dbReference>
<evidence type="ECO:0000256" key="1">
    <source>
        <dbReference type="ARBA" id="ARBA00022603"/>
    </source>
</evidence>
<keyword evidence="2" id="KW-0325">Glycoprotein</keyword>
<keyword evidence="4" id="KW-1185">Reference proteome</keyword>
<evidence type="ECO:0000256" key="2">
    <source>
        <dbReference type="RuleBase" id="RU366043"/>
    </source>
</evidence>
<dbReference type="GO" id="GO:0016020">
    <property type="term" value="C:membrane"/>
    <property type="evidence" value="ECO:0007669"/>
    <property type="project" value="UniProtKB-SubCell"/>
</dbReference>
<keyword evidence="1 2" id="KW-0489">Methyltransferase</keyword>
<comment type="caution">
    <text evidence="3">The sequence shown here is derived from an EMBL/GenBank/DDBJ whole genome shotgun (WGS) entry which is preliminary data.</text>
</comment>
<accession>A0AA38FZB9</accession>
<gene>
    <name evidence="3" type="ORF">KI387_028304</name>
</gene>
<feature type="non-terminal residue" evidence="3">
    <location>
        <position position="123"/>
    </location>
</feature>
<comment type="subcellular location">
    <subcellularLocation>
        <location evidence="2">Membrane</location>
        <topology evidence="2">Single-pass type II membrane protein</topology>
    </subcellularLocation>
</comment>
<keyword evidence="2" id="KW-0735">Signal-anchor</keyword>
<proteinExistence type="inferred from homology"/>
<keyword evidence="2" id="KW-0808">Transferase</keyword>
<keyword evidence="2" id="KW-0812">Transmembrane</keyword>
<evidence type="ECO:0000313" key="4">
    <source>
        <dbReference type="Proteomes" id="UP000824469"/>
    </source>
</evidence>
<sequence length="123" mass="13865">ERHCPQKNESLKCLIPTPSGYKNPFPWLNSREFACFTNVLHKELTIKKVVHNWVHVIGDKFHFPTGGIMFPHGADAYIDDINSLIPLTNGTIRTAIDTAVGLERHVSVFSAGQYSKFSLIKFP</sequence>
<dbReference type="EMBL" id="JAHRHJ020000006">
    <property type="protein sequence ID" value="KAH9313269.1"/>
    <property type="molecule type" value="Genomic_DNA"/>
</dbReference>
<feature type="non-terminal residue" evidence="3">
    <location>
        <position position="1"/>
    </location>
</feature>
<evidence type="ECO:0000313" key="3">
    <source>
        <dbReference type="EMBL" id="KAH9313269.1"/>
    </source>
</evidence>
<dbReference type="Pfam" id="PF03141">
    <property type="entry name" value="Methyltransf_29"/>
    <property type="match status" value="1"/>
</dbReference>
<dbReference type="OMA" id="DISCARN"/>
<dbReference type="Proteomes" id="UP000824469">
    <property type="component" value="Unassembled WGS sequence"/>
</dbReference>
<protein>
    <recommendedName>
        <fullName evidence="2">Methyltransferase</fullName>
        <ecNumber evidence="2">2.1.1.-</ecNumber>
    </recommendedName>
</protein>